<dbReference type="HOGENOM" id="CLU_1001169_0_0_1"/>
<name>A0A0D2H9S2_9EURO</name>
<feature type="compositionally biased region" description="Basic and acidic residues" evidence="2">
    <location>
        <begin position="94"/>
        <end position="104"/>
    </location>
</feature>
<dbReference type="SMART" id="SM00355">
    <property type="entry name" value="ZnF_C2H2"/>
    <property type="match status" value="2"/>
</dbReference>
<dbReference type="AlphaFoldDB" id="A0A0D2H9S2"/>
<dbReference type="Gene3D" id="3.30.160.60">
    <property type="entry name" value="Classic Zinc Finger"/>
    <property type="match status" value="1"/>
</dbReference>
<dbReference type="Proteomes" id="UP000053617">
    <property type="component" value="Unassembled WGS sequence"/>
</dbReference>
<feature type="compositionally biased region" description="Polar residues" evidence="2">
    <location>
        <begin position="114"/>
        <end position="127"/>
    </location>
</feature>
<dbReference type="SUPFAM" id="SSF57667">
    <property type="entry name" value="beta-beta-alpha zinc fingers"/>
    <property type="match status" value="1"/>
</dbReference>
<protein>
    <recommendedName>
        <fullName evidence="3">C2H2-type domain-containing protein</fullName>
    </recommendedName>
</protein>
<keyword evidence="1" id="KW-0863">Zinc-finger</keyword>
<feature type="region of interest" description="Disordered" evidence="2">
    <location>
        <begin position="94"/>
        <end position="127"/>
    </location>
</feature>
<dbReference type="PROSITE" id="PS00028">
    <property type="entry name" value="ZINC_FINGER_C2H2_1"/>
    <property type="match status" value="1"/>
</dbReference>
<dbReference type="GO" id="GO:0008270">
    <property type="term" value="F:zinc ion binding"/>
    <property type="evidence" value="ECO:0007669"/>
    <property type="project" value="UniProtKB-KW"/>
</dbReference>
<dbReference type="InterPro" id="IPR013087">
    <property type="entry name" value="Znf_C2H2_type"/>
</dbReference>
<feature type="domain" description="C2H2-type" evidence="3">
    <location>
        <begin position="180"/>
        <end position="210"/>
    </location>
</feature>
<reference evidence="4 5" key="1">
    <citation type="submission" date="2015-01" db="EMBL/GenBank/DDBJ databases">
        <title>The Genome Sequence of Rhinocladiella mackenzie CBS 650.93.</title>
        <authorList>
            <consortium name="The Broad Institute Genomics Platform"/>
            <person name="Cuomo C."/>
            <person name="de Hoog S."/>
            <person name="Gorbushina A."/>
            <person name="Stielow B."/>
            <person name="Teixiera M."/>
            <person name="Abouelleil A."/>
            <person name="Chapman S.B."/>
            <person name="Priest M."/>
            <person name="Young S.K."/>
            <person name="Wortman J."/>
            <person name="Nusbaum C."/>
            <person name="Birren B."/>
        </authorList>
    </citation>
    <scope>NUCLEOTIDE SEQUENCE [LARGE SCALE GENOMIC DNA]</scope>
    <source>
        <strain evidence="4 5">CBS 650.93</strain>
    </source>
</reference>
<keyword evidence="1" id="KW-0479">Metal-binding</keyword>
<dbReference type="GeneID" id="25289962"/>
<dbReference type="VEuPathDB" id="FungiDB:Z518_01891"/>
<dbReference type="RefSeq" id="XP_013274374.1">
    <property type="nucleotide sequence ID" value="XM_013418920.1"/>
</dbReference>
<dbReference type="STRING" id="1442369.A0A0D2H9S2"/>
<keyword evidence="1" id="KW-0862">Zinc</keyword>
<dbReference type="OrthoDB" id="654211at2759"/>
<dbReference type="PROSITE" id="PS50157">
    <property type="entry name" value="ZINC_FINGER_C2H2_2"/>
    <property type="match status" value="1"/>
</dbReference>
<gene>
    <name evidence="4" type="ORF">Z518_01891</name>
</gene>
<evidence type="ECO:0000313" key="5">
    <source>
        <dbReference type="Proteomes" id="UP000053617"/>
    </source>
</evidence>
<evidence type="ECO:0000256" key="2">
    <source>
        <dbReference type="SAM" id="MobiDB-lite"/>
    </source>
</evidence>
<evidence type="ECO:0000256" key="1">
    <source>
        <dbReference type="PROSITE-ProRule" id="PRU00042"/>
    </source>
</evidence>
<accession>A0A0D2H9S2</accession>
<proteinExistence type="predicted"/>
<dbReference type="InterPro" id="IPR036236">
    <property type="entry name" value="Znf_C2H2_sf"/>
</dbReference>
<sequence length="243" mass="27483">MHHADQDLLPGTFPVMQPPAETVEPSVTFHRIIPTSPGYKPEPSTPLDAYIPLSAILSSSPLSMGSSVGVPSQYDAEEMPYGSVEQALRFSEIEKHRAHPDRPYRRGCNRKSLHGTSSKPKSGTNKSSINCDLVIAQNEFACSYPGCIDKNTGKQKRFKRQEHKKRHEKTVHEKAMHSAYKCWVPECNRPFSRTDNLKSHLRNTHSKRPGVRGNRYVATLDKNSEYYDPNWVGELDKHGYPIL</sequence>
<evidence type="ECO:0000313" key="4">
    <source>
        <dbReference type="EMBL" id="KIX07238.1"/>
    </source>
</evidence>
<organism evidence="4 5">
    <name type="scientific">Rhinocladiella mackenziei CBS 650.93</name>
    <dbReference type="NCBI Taxonomy" id="1442369"/>
    <lineage>
        <taxon>Eukaryota</taxon>
        <taxon>Fungi</taxon>
        <taxon>Dikarya</taxon>
        <taxon>Ascomycota</taxon>
        <taxon>Pezizomycotina</taxon>
        <taxon>Eurotiomycetes</taxon>
        <taxon>Chaetothyriomycetidae</taxon>
        <taxon>Chaetothyriales</taxon>
        <taxon>Herpotrichiellaceae</taxon>
        <taxon>Rhinocladiella</taxon>
    </lineage>
</organism>
<dbReference type="EMBL" id="KN847476">
    <property type="protein sequence ID" value="KIX07238.1"/>
    <property type="molecule type" value="Genomic_DNA"/>
</dbReference>
<keyword evidence="5" id="KW-1185">Reference proteome</keyword>
<evidence type="ECO:0000259" key="3">
    <source>
        <dbReference type="PROSITE" id="PS50157"/>
    </source>
</evidence>